<evidence type="ECO:0000256" key="1">
    <source>
        <dbReference type="SAM" id="MobiDB-lite"/>
    </source>
</evidence>
<feature type="transmembrane region" description="Helical" evidence="2">
    <location>
        <begin position="504"/>
        <end position="525"/>
    </location>
</feature>
<evidence type="ECO:0000313" key="4">
    <source>
        <dbReference type="Proteomes" id="UP001444661"/>
    </source>
</evidence>
<feature type="transmembrane region" description="Helical" evidence="2">
    <location>
        <begin position="83"/>
        <end position="112"/>
    </location>
</feature>
<reference evidence="3 4" key="1">
    <citation type="submission" date="2023-01" db="EMBL/GenBank/DDBJ databases">
        <title>Analysis of 21 Apiospora genomes using comparative genomics revels a genus with tremendous synthesis potential of carbohydrate active enzymes and secondary metabolites.</title>
        <authorList>
            <person name="Sorensen T."/>
        </authorList>
    </citation>
    <scope>NUCLEOTIDE SEQUENCE [LARGE SCALE GENOMIC DNA]</scope>
    <source>
        <strain evidence="3 4">CBS 33761</strain>
    </source>
</reference>
<feature type="region of interest" description="Disordered" evidence="1">
    <location>
        <begin position="390"/>
        <end position="409"/>
    </location>
</feature>
<evidence type="ECO:0008006" key="5">
    <source>
        <dbReference type="Google" id="ProtNLM"/>
    </source>
</evidence>
<evidence type="ECO:0000313" key="3">
    <source>
        <dbReference type="EMBL" id="KAK8044765.1"/>
    </source>
</evidence>
<feature type="transmembrane region" description="Helical" evidence="2">
    <location>
        <begin position="159"/>
        <end position="179"/>
    </location>
</feature>
<feature type="transmembrane region" description="Helical" evidence="2">
    <location>
        <begin position="416"/>
        <end position="437"/>
    </location>
</feature>
<keyword evidence="4" id="KW-1185">Reference proteome</keyword>
<dbReference type="SUPFAM" id="SSF103473">
    <property type="entry name" value="MFS general substrate transporter"/>
    <property type="match status" value="1"/>
</dbReference>
<comment type="caution">
    <text evidence="3">The sequence shown here is derived from an EMBL/GenBank/DDBJ whole genome shotgun (WGS) entry which is preliminary data.</text>
</comment>
<dbReference type="Proteomes" id="UP001444661">
    <property type="component" value="Unassembled WGS sequence"/>
</dbReference>
<dbReference type="CDD" id="cd06174">
    <property type="entry name" value="MFS"/>
    <property type="match status" value="1"/>
</dbReference>
<feature type="transmembrane region" description="Helical" evidence="2">
    <location>
        <begin position="313"/>
        <end position="339"/>
    </location>
</feature>
<name>A0ABR1TFR2_9PEZI</name>
<feature type="region of interest" description="Disordered" evidence="1">
    <location>
        <begin position="45"/>
        <end position="73"/>
    </location>
</feature>
<feature type="compositionally biased region" description="Basic and acidic residues" evidence="1">
    <location>
        <begin position="393"/>
        <end position="409"/>
    </location>
</feature>
<keyword evidence="2" id="KW-1133">Transmembrane helix</keyword>
<evidence type="ECO:0000256" key="2">
    <source>
        <dbReference type="SAM" id="Phobius"/>
    </source>
</evidence>
<organism evidence="3 4">
    <name type="scientific">Apiospora rasikravindrae</name>
    <dbReference type="NCBI Taxonomy" id="990691"/>
    <lineage>
        <taxon>Eukaryota</taxon>
        <taxon>Fungi</taxon>
        <taxon>Dikarya</taxon>
        <taxon>Ascomycota</taxon>
        <taxon>Pezizomycotina</taxon>
        <taxon>Sordariomycetes</taxon>
        <taxon>Xylariomycetidae</taxon>
        <taxon>Amphisphaeriales</taxon>
        <taxon>Apiosporaceae</taxon>
        <taxon>Apiospora</taxon>
    </lineage>
</organism>
<protein>
    <recommendedName>
        <fullName evidence="5">Major facilitator superfamily (MFS) profile domain-containing protein</fullName>
    </recommendedName>
</protein>
<keyword evidence="2" id="KW-0472">Membrane</keyword>
<dbReference type="Gene3D" id="1.20.1250.20">
    <property type="entry name" value="MFS general substrate transporter like domains"/>
    <property type="match status" value="1"/>
</dbReference>
<sequence length="527" mass="57289">MTSLTDHWLHSSIVHRHYVEHIAETIMASDAHDPGRPLLSAYDRGETAETRSQSNNSNGSFPGSPSGSPSNQYDASRERLIQWVLPIAFTAAFAIAATSATTVFAYASIVCADAVHCRDEERGRYVGVVAMATTVANAFGLVAVVALRPWTESRPKVGLYFWFLCRALGIAMLAVGVPLHNIHVAVAARVFEGLATDNLLQYALAAIYVQTQEPGHFSRLMATSLALYMLGMSLSPTLVTFLPDFQLSFVLAISLIALSIVYLWAFVPLASAARADGSSRCSGRDTAQTISYNIRRRASSIMEPIYIFYREPVVALPGLAILLYNTSQAYLFPLIMVYASLQFNFSSIENGYIVSMAAATSSMYLFFTVYVIPRARQRLFRSSSVQEMDGIDTDSRQDEARMAKPSRPKDQLNKDLVSALASMALQVAILPLCSIVQAAETLYGLIVLISLGLASPSFIKSYTIMRANQKDSAVAGLAVAEVAGGFLSPVILGTIQSKTSEGQVFIIISAMVGTSMLFLMGSLFMHR</sequence>
<gene>
    <name evidence="3" type="ORF">PG993_004789</name>
</gene>
<feature type="transmembrane region" description="Helical" evidence="2">
    <location>
        <begin position="443"/>
        <end position="462"/>
    </location>
</feature>
<feature type="transmembrane region" description="Helical" evidence="2">
    <location>
        <begin position="474"/>
        <end position="492"/>
    </location>
</feature>
<proteinExistence type="predicted"/>
<dbReference type="InterPro" id="IPR036259">
    <property type="entry name" value="MFS_trans_sf"/>
</dbReference>
<feature type="transmembrane region" description="Helical" evidence="2">
    <location>
        <begin position="124"/>
        <end position="147"/>
    </location>
</feature>
<feature type="transmembrane region" description="Helical" evidence="2">
    <location>
        <begin position="225"/>
        <end position="243"/>
    </location>
</feature>
<feature type="compositionally biased region" description="Low complexity" evidence="1">
    <location>
        <begin position="52"/>
        <end position="71"/>
    </location>
</feature>
<keyword evidence="2" id="KW-0812">Transmembrane</keyword>
<dbReference type="EMBL" id="JAQQWK010000003">
    <property type="protein sequence ID" value="KAK8044765.1"/>
    <property type="molecule type" value="Genomic_DNA"/>
</dbReference>
<feature type="transmembrane region" description="Helical" evidence="2">
    <location>
        <begin position="249"/>
        <end position="270"/>
    </location>
</feature>
<accession>A0ABR1TFR2</accession>
<feature type="transmembrane region" description="Helical" evidence="2">
    <location>
        <begin position="351"/>
        <end position="372"/>
    </location>
</feature>